<evidence type="ECO:0000256" key="1">
    <source>
        <dbReference type="SAM" id="Phobius"/>
    </source>
</evidence>
<dbReference type="AlphaFoldDB" id="A0AAV1UM85"/>
<dbReference type="Proteomes" id="UP001162060">
    <property type="component" value="Unassembled WGS sequence"/>
</dbReference>
<evidence type="ECO:0000313" key="2">
    <source>
        <dbReference type="EMBL" id="CAK7935721.1"/>
    </source>
</evidence>
<dbReference type="EMBL" id="CAKLBY020000222">
    <property type="protein sequence ID" value="CAK7935721.1"/>
    <property type="molecule type" value="Genomic_DNA"/>
</dbReference>
<accession>A0AAV1UM85</accession>
<name>A0AAV1UM85_9STRA</name>
<organism evidence="2 3">
    <name type="scientific">Peronospora matthiolae</name>
    <dbReference type="NCBI Taxonomy" id="2874970"/>
    <lineage>
        <taxon>Eukaryota</taxon>
        <taxon>Sar</taxon>
        <taxon>Stramenopiles</taxon>
        <taxon>Oomycota</taxon>
        <taxon>Peronosporomycetes</taxon>
        <taxon>Peronosporales</taxon>
        <taxon>Peronosporaceae</taxon>
        <taxon>Peronospora</taxon>
    </lineage>
</organism>
<comment type="caution">
    <text evidence="2">The sequence shown here is derived from an EMBL/GenBank/DDBJ whole genome shotgun (WGS) entry which is preliminary data.</text>
</comment>
<keyword evidence="1" id="KW-1133">Transmembrane helix</keyword>
<evidence type="ECO:0000313" key="3">
    <source>
        <dbReference type="Proteomes" id="UP001162060"/>
    </source>
</evidence>
<feature type="transmembrane region" description="Helical" evidence="1">
    <location>
        <begin position="25"/>
        <end position="44"/>
    </location>
</feature>
<proteinExistence type="predicted"/>
<keyword evidence="1" id="KW-0812">Transmembrane</keyword>
<gene>
    <name evidence="2" type="ORF">PM001_LOCUS20871</name>
</gene>
<keyword evidence="1" id="KW-0472">Membrane</keyword>
<sequence>MHKSKWRLSNLKTSVGVTGGRKVEVVVALGVVVVVVVVSFLLFFQHVPDTRVWPKGLELKDWHAAGDSHDVVSEHFFRGTTTDVGSRWKFRDRQKPAEKVDDKAELLLSTGFCWFRTVPFVLPIVAGIQQLVVNCGQHFFS</sequence>
<protein>
    <submittedName>
        <fullName evidence="2">Uncharacterized protein</fullName>
    </submittedName>
</protein>
<reference evidence="2" key="1">
    <citation type="submission" date="2024-01" db="EMBL/GenBank/DDBJ databases">
        <authorList>
            <person name="Webb A."/>
        </authorList>
    </citation>
    <scope>NUCLEOTIDE SEQUENCE</scope>
    <source>
        <strain evidence="2">Pm1</strain>
    </source>
</reference>